<dbReference type="STRING" id="1429043.X474_03855"/>
<reference evidence="1 2" key="1">
    <citation type="submission" date="2013-11" db="EMBL/GenBank/DDBJ databases">
        <title>Metagenomic analysis of a methanogenic consortium involved in long chain n-alkane degradation.</title>
        <authorList>
            <person name="Davidova I.A."/>
            <person name="Callaghan A.V."/>
            <person name="Wawrik B."/>
            <person name="Pruitt S."/>
            <person name="Marks C."/>
            <person name="Duncan K.E."/>
            <person name="Suflita J.M."/>
        </authorList>
    </citation>
    <scope>NUCLEOTIDE SEQUENCE [LARGE SCALE GENOMIC DNA]</scope>
    <source>
        <strain evidence="1 2">SPR</strain>
    </source>
</reference>
<dbReference type="OrthoDB" id="9771846at2"/>
<sequence>MSELTVCISVCGDQKYYKAMRQCMGSVIEQSRFNLFIGHGPEFTPKPPATPRVQQTRISLPDLPGVRARPFLYKFLTLEKMLARTQGKWVMQLDVDTVMVHPLTTQMVERALDGHALGMAEQTTITGSQMTRADFLKHYTDHSLAWIDPQASPPELKNFHYFNSGVVLGLRSEFEKLVPWALEAIGRTGNEHRVGQHMIADQDYFQYWANNLYPESCALLNWRWNHCRHWDQGFPHKDAYVLHFSNFCNGIGLFNLWNMRYRRFRALNRHSST</sequence>
<evidence type="ECO:0008006" key="3">
    <source>
        <dbReference type="Google" id="ProtNLM"/>
    </source>
</evidence>
<accession>A0A0D2GL53</accession>
<dbReference type="Proteomes" id="UP000032233">
    <property type="component" value="Unassembled WGS sequence"/>
</dbReference>
<organism evidence="1 2">
    <name type="scientific">Dethiosulfatarculus sandiegensis</name>
    <dbReference type="NCBI Taxonomy" id="1429043"/>
    <lineage>
        <taxon>Bacteria</taxon>
        <taxon>Pseudomonadati</taxon>
        <taxon>Thermodesulfobacteriota</taxon>
        <taxon>Desulfarculia</taxon>
        <taxon>Desulfarculales</taxon>
        <taxon>Desulfarculaceae</taxon>
        <taxon>Dethiosulfatarculus</taxon>
    </lineage>
</organism>
<dbReference type="RefSeq" id="WP_044346781.1">
    <property type="nucleotide sequence ID" value="NZ_AZAC01000003.1"/>
</dbReference>
<dbReference type="Gene3D" id="3.90.550.10">
    <property type="entry name" value="Spore Coat Polysaccharide Biosynthesis Protein SpsA, Chain A"/>
    <property type="match status" value="1"/>
</dbReference>
<dbReference type="InterPro" id="IPR029044">
    <property type="entry name" value="Nucleotide-diphossugar_trans"/>
</dbReference>
<evidence type="ECO:0000313" key="2">
    <source>
        <dbReference type="Proteomes" id="UP000032233"/>
    </source>
</evidence>
<proteinExistence type="predicted"/>
<dbReference type="EMBL" id="AZAC01000003">
    <property type="protein sequence ID" value="KIX15437.1"/>
    <property type="molecule type" value="Genomic_DNA"/>
</dbReference>
<dbReference type="SUPFAM" id="SSF53448">
    <property type="entry name" value="Nucleotide-diphospho-sugar transferases"/>
    <property type="match status" value="1"/>
</dbReference>
<evidence type="ECO:0000313" key="1">
    <source>
        <dbReference type="EMBL" id="KIX15437.1"/>
    </source>
</evidence>
<dbReference type="AlphaFoldDB" id="A0A0D2GL53"/>
<gene>
    <name evidence="1" type="ORF">X474_03855</name>
</gene>
<name>A0A0D2GL53_9BACT</name>
<dbReference type="InParanoid" id="A0A0D2GL53"/>
<keyword evidence="2" id="KW-1185">Reference proteome</keyword>
<comment type="caution">
    <text evidence="1">The sequence shown here is derived from an EMBL/GenBank/DDBJ whole genome shotgun (WGS) entry which is preliminary data.</text>
</comment>
<protein>
    <recommendedName>
        <fullName evidence="3">Nucleotide-diphospho-sugar transferase domain-containing protein</fullName>
    </recommendedName>
</protein>